<reference evidence="5" key="1">
    <citation type="submission" date="2013-11" db="EMBL/GenBank/DDBJ databases">
        <title>Comparative genomics of Ignicoccus.</title>
        <authorList>
            <person name="Podar M."/>
        </authorList>
    </citation>
    <scope>NUCLEOTIDE SEQUENCE</scope>
    <source>
        <strain evidence="5">DSM 13166</strain>
    </source>
</reference>
<sequence length="252" mass="28098">MKGELIDLSRAPGRKLGSFDLVLLPVGSLEYHGPHLPLTTDTMIAEGFARRVGEILAEKGFRIALLPSINYGYTWSLRHHDGTASVDPHVLSTMVQEILVSLANARFSKFLIINGHGGNKEPLEVAVKEALLRLGAGISIGFLSWWEYLEKEDLDELLPGAIPSHACEVETSLMFYLCEDCVDLNEVEPVPLGKRTMLRSIEDARRTFSKGYLGNPSRASKEIGERLFERVANRISSRLVEELKEKEMHGIE</sequence>
<proteinExistence type="predicted"/>
<evidence type="ECO:0000256" key="1">
    <source>
        <dbReference type="ARBA" id="ARBA00001947"/>
    </source>
</evidence>
<dbReference type="SUPFAM" id="SSF102215">
    <property type="entry name" value="Creatininase"/>
    <property type="match status" value="1"/>
</dbReference>
<evidence type="ECO:0000313" key="5">
    <source>
        <dbReference type="EMBL" id="UXD22901.1"/>
    </source>
</evidence>
<dbReference type="PANTHER" id="PTHR35005">
    <property type="entry name" value="3-DEHYDRO-SCYLLO-INOSOSE HYDROLASE"/>
    <property type="match status" value="1"/>
</dbReference>
<evidence type="ECO:0000256" key="4">
    <source>
        <dbReference type="ARBA" id="ARBA00022833"/>
    </source>
</evidence>
<dbReference type="AlphaFoldDB" id="A0A977KD50"/>
<dbReference type="InterPro" id="IPR024087">
    <property type="entry name" value="Creatininase-like_sf"/>
</dbReference>
<keyword evidence="2" id="KW-0479">Metal-binding</keyword>
<protein>
    <recommendedName>
        <fullName evidence="7">Creatinine amidohydrolase</fullName>
    </recommendedName>
</protein>
<accession>A0A977KD50</accession>
<evidence type="ECO:0000256" key="2">
    <source>
        <dbReference type="ARBA" id="ARBA00022723"/>
    </source>
</evidence>
<dbReference type="Proteomes" id="UP001063698">
    <property type="component" value="Chromosome"/>
</dbReference>
<evidence type="ECO:0000313" key="6">
    <source>
        <dbReference type="Proteomes" id="UP001063698"/>
    </source>
</evidence>
<evidence type="ECO:0008006" key="7">
    <source>
        <dbReference type="Google" id="ProtNLM"/>
    </source>
</evidence>
<name>A0A977KD50_9CREN</name>
<dbReference type="GO" id="GO:0016811">
    <property type="term" value="F:hydrolase activity, acting on carbon-nitrogen (but not peptide) bonds, in linear amides"/>
    <property type="evidence" value="ECO:0007669"/>
    <property type="project" value="TreeGrafter"/>
</dbReference>
<dbReference type="InterPro" id="IPR003785">
    <property type="entry name" value="Creatininase/forma_Hydrolase"/>
</dbReference>
<gene>
    <name evidence="5" type="ORF">IPA_09425</name>
</gene>
<dbReference type="KEGG" id="ipc:IPA_09425"/>
<dbReference type="Pfam" id="PF02633">
    <property type="entry name" value="Creatininase"/>
    <property type="match status" value="1"/>
</dbReference>
<dbReference type="PANTHER" id="PTHR35005:SF1">
    <property type="entry name" value="2-AMINO-5-FORMYLAMINO-6-RIBOSYLAMINOPYRIMIDIN-4(3H)-ONE 5'-MONOPHOSPHATE DEFORMYLASE"/>
    <property type="match status" value="1"/>
</dbReference>
<keyword evidence="3" id="KW-0378">Hydrolase</keyword>
<evidence type="ECO:0000256" key="3">
    <source>
        <dbReference type="ARBA" id="ARBA00022801"/>
    </source>
</evidence>
<dbReference type="GO" id="GO:0046872">
    <property type="term" value="F:metal ion binding"/>
    <property type="evidence" value="ECO:0007669"/>
    <property type="project" value="UniProtKB-KW"/>
</dbReference>
<organism evidence="5 6">
    <name type="scientific">Ignicoccus pacificus DSM 13166</name>
    <dbReference type="NCBI Taxonomy" id="940294"/>
    <lineage>
        <taxon>Archaea</taxon>
        <taxon>Thermoproteota</taxon>
        <taxon>Thermoprotei</taxon>
        <taxon>Desulfurococcales</taxon>
        <taxon>Desulfurococcaceae</taxon>
        <taxon>Ignicoccus</taxon>
    </lineage>
</organism>
<comment type="cofactor">
    <cofactor evidence="1">
        <name>Zn(2+)</name>
        <dbReference type="ChEBI" id="CHEBI:29105"/>
    </cofactor>
</comment>
<dbReference type="GO" id="GO:0009231">
    <property type="term" value="P:riboflavin biosynthetic process"/>
    <property type="evidence" value="ECO:0007669"/>
    <property type="project" value="TreeGrafter"/>
</dbReference>
<keyword evidence="6" id="KW-1185">Reference proteome</keyword>
<dbReference type="Gene3D" id="3.40.50.10310">
    <property type="entry name" value="Creatininase"/>
    <property type="match status" value="1"/>
</dbReference>
<dbReference type="EMBL" id="CP006868">
    <property type="protein sequence ID" value="UXD22901.1"/>
    <property type="molecule type" value="Genomic_DNA"/>
</dbReference>
<keyword evidence="4" id="KW-0862">Zinc</keyword>